<dbReference type="EMBL" id="JADWDJ010000002">
    <property type="protein sequence ID" value="KAG5285094.1"/>
    <property type="molecule type" value="Genomic_DNA"/>
</dbReference>
<protein>
    <submittedName>
        <fullName evidence="2">Uncharacterized protein</fullName>
    </submittedName>
</protein>
<dbReference type="Proteomes" id="UP000823561">
    <property type="component" value="Chromosome 2"/>
</dbReference>
<name>A0AAV6HCK4_9TELE</name>
<gene>
    <name evidence="2" type="ORF">AALO_G00034010</name>
</gene>
<proteinExistence type="predicted"/>
<feature type="region of interest" description="Disordered" evidence="1">
    <location>
        <begin position="1"/>
        <end position="23"/>
    </location>
</feature>
<keyword evidence="3" id="KW-1185">Reference proteome</keyword>
<accession>A0AAV6HCK4</accession>
<comment type="caution">
    <text evidence="2">The sequence shown here is derived from an EMBL/GenBank/DDBJ whole genome shotgun (WGS) entry which is preliminary data.</text>
</comment>
<evidence type="ECO:0000256" key="1">
    <source>
        <dbReference type="SAM" id="MobiDB-lite"/>
    </source>
</evidence>
<evidence type="ECO:0000313" key="2">
    <source>
        <dbReference type="EMBL" id="KAG5285094.1"/>
    </source>
</evidence>
<evidence type="ECO:0000313" key="3">
    <source>
        <dbReference type="Proteomes" id="UP000823561"/>
    </source>
</evidence>
<sequence>MRWQASSMRQVRGRLHMQTEKKPPVFAVKREELRHSYEGAREGQQPGRGRSREDMGAVMGPCCYGCRMLPR</sequence>
<organism evidence="2 3">
    <name type="scientific">Alosa alosa</name>
    <name type="common">allis shad</name>
    <dbReference type="NCBI Taxonomy" id="278164"/>
    <lineage>
        <taxon>Eukaryota</taxon>
        <taxon>Metazoa</taxon>
        <taxon>Chordata</taxon>
        <taxon>Craniata</taxon>
        <taxon>Vertebrata</taxon>
        <taxon>Euteleostomi</taxon>
        <taxon>Actinopterygii</taxon>
        <taxon>Neopterygii</taxon>
        <taxon>Teleostei</taxon>
        <taxon>Clupei</taxon>
        <taxon>Clupeiformes</taxon>
        <taxon>Clupeoidei</taxon>
        <taxon>Clupeidae</taxon>
        <taxon>Alosa</taxon>
    </lineage>
</organism>
<dbReference type="AlphaFoldDB" id="A0AAV6HCK4"/>
<reference evidence="2" key="1">
    <citation type="submission" date="2020-10" db="EMBL/GenBank/DDBJ databases">
        <title>Chromosome-scale genome assembly of the Allis shad, Alosa alosa.</title>
        <authorList>
            <person name="Margot Z."/>
            <person name="Christophe K."/>
            <person name="Cabau C."/>
            <person name="Louis A."/>
            <person name="Berthelot C."/>
            <person name="Parey E."/>
            <person name="Roest Crollius H."/>
            <person name="Montfort J."/>
            <person name="Robinson-Rechavi M."/>
            <person name="Bucao C."/>
            <person name="Bouchez O."/>
            <person name="Gislard M."/>
            <person name="Lluch J."/>
            <person name="Milhes M."/>
            <person name="Lampietro C."/>
            <person name="Lopez Roques C."/>
            <person name="Donnadieu C."/>
            <person name="Braasch I."/>
            <person name="Desvignes T."/>
            <person name="Postlethwait J."/>
            <person name="Bobe J."/>
            <person name="Guiguen Y."/>
        </authorList>
    </citation>
    <scope>NUCLEOTIDE SEQUENCE</scope>
    <source>
        <strain evidence="2">M-15738</strain>
        <tissue evidence="2">Blood</tissue>
    </source>
</reference>